<evidence type="ECO:0000256" key="1">
    <source>
        <dbReference type="SAM" id="SignalP"/>
    </source>
</evidence>
<comment type="caution">
    <text evidence="3">The sequence shown here is derived from an EMBL/GenBank/DDBJ whole genome shotgun (WGS) entry which is preliminary data.</text>
</comment>
<dbReference type="PANTHER" id="PTHR31157">
    <property type="entry name" value="SCP DOMAIN-CONTAINING PROTEIN"/>
    <property type="match status" value="1"/>
</dbReference>
<dbReference type="RefSeq" id="WP_377766206.1">
    <property type="nucleotide sequence ID" value="NZ_JBHULB010000007.1"/>
</dbReference>
<evidence type="ECO:0000313" key="4">
    <source>
        <dbReference type="Proteomes" id="UP001597526"/>
    </source>
</evidence>
<dbReference type="PROSITE" id="PS51257">
    <property type="entry name" value="PROKAR_LIPOPROTEIN"/>
    <property type="match status" value="1"/>
</dbReference>
<protein>
    <submittedName>
        <fullName evidence="3">CAP domain-containing protein</fullName>
    </submittedName>
</protein>
<accession>A0ABW5MU20</accession>
<organism evidence="3 4">
    <name type="scientific">Croceitalea marina</name>
    <dbReference type="NCBI Taxonomy" id="1775166"/>
    <lineage>
        <taxon>Bacteria</taxon>
        <taxon>Pseudomonadati</taxon>
        <taxon>Bacteroidota</taxon>
        <taxon>Flavobacteriia</taxon>
        <taxon>Flavobacteriales</taxon>
        <taxon>Flavobacteriaceae</taxon>
        <taxon>Croceitalea</taxon>
    </lineage>
</organism>
<evidence type="ECO:0000259" key="2">
    <source>
        <dbReference type="Pfam" id="PF00188"/>
    </source>
</evidence>
<dbReference type="InterPro" id="IPR035940">
    <property type="entry name" value="CAP_sf"/>
</dbReference>
<sequence length="167" mass="18803">MKSNYIFLLLIIFVLASCSSPSIENEEALFENENTALESTTLNASTVEKEVFEAINSHREEMGLVKLVYSNETYKYAEEHNSYMIAEGKISHDNFNSRANAVANETGASVVKENVAKNYPKAEQALKGWLNSKSHKDTIEGDFTHTTISVKADDKGKLYYTQLFFKI</sequence>
<reference evidence="4" key="1">
    <citation type="journal article" date="2019" name="Int. J. Syst. Evol. Microbiol.">
        <title>The Global Catalogue of Microorganisms (GCM) 10K type strain sequencing project: providing services to taxonomists for standard genome sequencing and annotation.</title>
        <authorList>
            <consortium name="The Broad Institute Genomics Platform"/>
            <consortium name="The Broad Institute Genome Sequencing Center for Infectious Disease"/>
            <person name="Wu L."/>
            <person name="Ma J."/>
        </authorList>
    </citation>
    <scope>NUCLEOTIDE SEQUENCE [LARGE SCALE GENOMIC DNA]</scope>
    <source>
        <strain evidence="4">KCTC 52368</strain>
    </source>
</reference>
<dbReference type="Pfam" id="PF00188">
    <property type="entry name" value="CAP"/>
    <property type="match status" value="1"/>
</dbReference>
<dbReference type="CDD" id="cd05379">
    <property type="entry name" value="CAP_bacterial"/>
    <property type="match status" value="1"/>
</dbReference>
<proteinExistence type="predicted"/>
<feature type="chain" id="PRO_5046323072" evidence="1">
    <location>
        <begin position="25"/>
        <end position="167"/>
    </location>
</feature>
<dbReference type="SUPFAM" id="SSF55797">
    <property type="entry name" value="PR-1-like"/>
    <property type="match status" value="1"/>
</dbReference>
<dbReference type="PANTHER" id="PTHR31157:SF1">
    <property type="entry name" value="SCP DOMAIN-CONTAINING PROTEIN"/>
    <property type="match status" value="1"/>
</dbReference>
<evidence type="ECO:0000313" key="3">
    <source>
        <dbReference type="EMBL" id="MFD2586634.1"/>
    </source>
</evidence>
<dbReference type="Gene3D" id="3.40.33.10">
    <property type="entry name" value="CAP"/>
    <property type="match status" value="1"/>
</dbReference>
<dbReference type="Proteomes" id="UP001597526">
    <property type="component" value="Unassembled WGS sequence"/>
</dbReference>
<feature type="signal peptide" evidence="1">
    <location>
        <begin position="1"/>
        <end position="24"/>
    </location>
</feature>
<keyword evidence="1" id="KW-0732">Signal</keyword>
<dbReference type="EMBL" id="JBHULB010000007">
    <property type="protein sequence ID" value="MFD2586634.1"/>
    <property type="molecule type" value="Genomic_DNA"/>
</dbReference>
<gene>
    <name evidence="3" type="ORF">ACFSQJ_06810</name>
</gene>
<dbReference type="InterPro" id="IPR014044">
    <property type="entry name" value="CAP_dom"/>
</dbReference>
<name>A0ABW5MU20_9FLAO</name>
<keyword evidence="4" id="KW-1185">Reference proteome</keyword>
<feature type="domain" description="SCP" evidence="2">
    <location>
        <begin position="53"/>
        <end position="164"/>
    </location>
</feature>